<dbReference type="Gene3D" id="1.25.40.10">
    <property type="entry name" value="Tetratricopeptide repeat domain"/>
    <property type="match status" value="1"/>
</dbReference>
<keyword evidence="3" id="KW-1185">Reference proteome</keyword>
<dbReference type="PANTHER" id="PTHR46423:SF1">
    <property type="entry name" value="RNA POLYMERASE II-ASSOCIATED PROTEIN 3"/>
    <property type="match status" value="1"/>
</dbReference>
<evidence type="ECO:0000256" key="1">
    <source>
        <dbReference type="ARBA" id="ARBA00022803"/>
    </source>
</evidence>
<dbReference type="PANTHER" id="PTHR46423">
    <property type="entry name" value="RNA POLYMERASE II-ASSOCIATED PROTEIN 3"/>
    <property type="match status" value="1"/>
</dbReference>
<dbReference type="RefSeq" id="XP_002908846.1">
    <property type="nucleotide sequence ID" value="XM_002908800.1"/>
</dbReference>
<protein>
    <submittedName>
        <fullName evidence="2">Uncharacterized protein</fullName>
    </submittedName>
</protein>
<reference evidence="3" key="1">
    <citation type="journal article" date="2009" name="Nature">
        <title>Genome sequence and analysis of the Irish potato famine pathogen Phytophthora infestans.</title>
        <authorList>
            <consortium name="The Broad Institute Genome Sequencing Platform"/>
            <person name="Haas B.J."/>
            <person name="Kamoun S."/>
            <person name="Zody M.C."/>
            <person name="Jiang R.H."/>
            <person name="Handsaker R.E."/>
            <person name="Cano L.M."/>
            <person name="Grabherr M."/>
            <person name="Kodira C.D."/>
            <person name="Raffaele S."/>
            <person name="Torto-Alalibo T."/>
            <person name="Bozkurt T.O."/>
            <person name="Ah-Fong A.M."/>
            <person name="Alvarado L."/>
            <person name="Anderson V.L."/>
            <person name="Armstrong M.R."/>
            <person name="Avrova A."/>
            <person name="Baxter L."/>
            <person name="Beynon J."/>
            <person name="Boevink P.C."/>
            <person name="Bollmann S.R."/>
            <person name="Bos J.I."/>
            <person name="Bulone V."/>
            <person name="Cai G."/>
            <person name="Cakir C."/>
            <person name="Carrington J.C."/>
            <person name="Chawner M."/>
            <person name="Conti L."/>
            <person name="Costanzo S."/>
            <person name="Ewan R."/>
            <person name="Fahlgren N."/>
            <person name="Fischbach M.A."/>
            <person name="Fugelstad J."/>
            <person name="Gilroy E.M."/>
            <person name="Gnerre S."/>
            <person name="Green P.J."/>
            <person name="Grenville-Briggs L.J."/>
            <person name="Griffith J."/>
            <person name="Grunwald N.J."/>
            <person name="Horn K."/>
            <person name="Horner N.R."/>
            <person name="Hu C.H."/>
            <person name="Huitema E."/>
            <person name="Jeong D.H."/>
            <person name="Jones A.M."/>
            <person name="Jones J.D."/>
            <person name="Jones R.W."/>
            <person name="Karlsson E.K."/>
            <person name="Kunjeti S.G."/>
            <person name="Lamour K."/>
            <person name="Liu Z."/>
            <person name="Ma L."/>
            <person name="Maclean D."/>
            <person name="Chibucos M.C."/>
            <person name="McDonald H."/>
            <person name="McWalters J."/>
            <person name="Meijer H.J."/>
            <person name="Morgan W."/>
            <person name="Morris P.F."/>
            <person name="Munro C.A."/>
            <person name="O'Neill K."/>
            <person name="Ospina-Giraldo M."/>
            <person name="Pinzon A."/>
            <person name="Pritchard L."/>
            <person name="Ramsahoye B."/>
            <person name="Ren Q."/>
            <person name="Restrepo S."/>
            <person name="Roy S."/>
            <person name="Sadanandom A."/>
            <person name="Savidor A."/>
            <person name="Schornack S."/>
            <person name="Schwartz D.C."/>
            <person name="Schumann U.D."/>
            <person name="Schwessinger B."/>
            <person name="Seyer L."/>
            <person name="Sharpe T."/>
            <person name="Silvar C."/>
            <person name="Song J."/>
            <person name="Studholme D.J."/>
            <person name="Sykes S."/>
            <person name="Thines M."/>
            <person name="van de Vondervoort P.J."/>
            <person name="Phuntumart V."/>
            <person name="Wawra S."/>
            <person name="Weide R."/>
            <person name="Win J."/>
            <person name="Young C."/>
            <person name="Zhou S."/>
            <person name="Fry W."/>
            <person name="Meyers B.C."/>
            <person name="van West P."/>
            <person name="Ristaino J."/>
            <person name="Govers F."/>
            <person name="Birch P.R."/>
            <person name="Whisson S.C."/>
            <person name="Judelson H.S."/>
            <person name="Nusbaum C."/>
        </authorList>
    </citation>
    <scope>NUCLEOTIDE SEQUENCE [LARGE SCALE GENOMIC DNA]</scope>
    <source>
        <strain evidence="3">T30-4</strain>
    </source>
</reference>
<dbReference type="GO" id="GO:0101031">
    <property type="term" value="C:protein folding chaperone complex"/>
    <property type="evidence" value="ECO:0007669"/>
    <property type="project" value="TreeGrafter"/>
</dbReference>
<dbReference type="AlphaFoldDB" id="D0MQ91"/>
<dbReference type="STRING" id="403677.D0MQ91"/>
<dbReference type="VEuPathDB" id="FungiDB:PITG_00222"/>
<dbReference type="SUPFAM" id="SSF48452">
    <property type="entry name" value="TPR-like"/>
    <property type="match status" value="1"/>
</dbReference>
<evidence type="ECO:0000313" key="2">
    <source>
        <dbReference type="EMBL" id="EEY57660.1"/>
    </source>
</evidence>
<gene>
    <name evidence="2" type="ORF">PITG_00222</name>
</gene>
<keyword evidence="1" id="KW-0802">TPR repeat</keyword>
<dbReference type="Proteomes" id="UP000006643">
    <property type="component" value="Unassembled WGS sequence"/>
</dbReference>
<dbReference type="OrthoDB" id="2942533at2759"/>
<accession>D0MQ91</accession>
<name>D0MQ91_PHYIT</name>
<proteinExistence type="predicted"/>
<sequence>MEAMKNEGNALFQQQRFAEAVHVYTSVLNKLQESGTIDERLETAVRLNRAWARIQMPNGESGEATLAEAEQDCSRVIAKDASCVKAFYRRALARERRGLWKRRPH</sequence>
<organism evidence="2 3">
    <name type="scientific">Phytophthora infestans (strain T30-4)</name>
    <name type="common">Potato late blight agent</name>
    <dbReference type="NCBI Taxonomy" id="403677"/>
    <lineage>
        <taxon>Eukaryota</taxon>
        <taxon>Sar</taxon>
        <taxon>Stramenopiles</taxon>
        <taxon>Oomycota</taxon>
        <taxon>Peronosporomycetes</taxon>
        <taxon>Peronosporales</taxon>
        <taxon>Peronosporaceae</taxon>
        <taxon>Phytophthora</taxon>
    </lineage>
</organism>
<evidence type="ECO:0000313" key="3">
    <source>
        <dbReference type="Proteomes" id="UP000006643"/>
    </source>
</evidence>
<dbReference type="InterPro" id="IPR011990">
    <property type="entry name" value="TPR-like_helical_dom_sf"/>
</dbReference>
<dbReference type="eggNOG" id="KOG4151">
    <property type="taxonomic scope" value="Eukaryota"/>
</dbReference>
<dbReference type="InterPro" id="IPR051966">
    <property type="entry name" value="RPAP3"/>
</dbReference>
<dbReference type="HOGENOM" id="CLU_152254_0_0_1"/>
<dbReference type="GeneID" id="9476896"/>
<dbReference type="OMA" id="RERMSHW"/>
<dbReference type="InParanoid" id="D0MQ91"/>
<dbReference type="KEGG" id="pif:PITG_00222"/>
<dbReference type="EMBL" id="DS028118">
    <property type="protein sequence ID" value="EEY57660.1"/>
    <property type="molecule type" value="Genomic_DNA"/>
</dbReference>